<dbReference type="OrthoDB" id="8225825at2"/>
<gene>
    <name evidence="3" type="ORF">D5S19_30285</name>
</gene>
<dbReference type="RefSeq" id="WP_120026766.1">
    <property type="nucleotide sequence ID" value="NZ_QZFV01000145.1"/>
</dbReference>
<keyword evidence="4" id="KW-1185">Reference proteome</keyword>
<dbReference type="Proteomes" id="UP000285112">
    <property type="component" value="Unassembled WGS sequence"/>
</dbReference>
<comment type="caution">
    <text evidence="3">The sequence shown here is derived from an EMBL/GenBank/DDBJ whole genome shotgun (WGS) entry which is preliminary data.</text>
</comment>
<dbReference type="Gene3D" id="2.30.110.10">
    <property type="entry name" value="Electron Transport, Fmn-binding Protein, Chain A"/>
    <property type="match status" value="1"/>
</dbReference>
<dbReference type="InterPro" id="IPR012349">
    <property type="entry name" value="Split_barrel_FMN-bd"/>
</dbReference>
<evidence type="ECO:0000256" key="2">
    <source>
        <dbReference type="ARBA" id="ARBA00049106"/>
    </source>
</evidence>
<dbReference type="PANTHER" id="PTHR39428:SF1">
    <property type="entry name" value="F420H(2)-DEPENDENT QUINONE REDUCTASE RV1261C"/>
    <property type="match status" value="1"/>
</dbReference>
<organism evidence="3 4">
    <name type="scientific">Amycolatopsis panacis</name>
    <dbReference type="NCBI Taxonomy" id="2340917"/>
    <lineage>
        <taxon>Bacteria</taxon>
        <taxon>Bacillati</taxon>
        <taxon>Actinomycetota</taxon>
        <taxon>Actinomycetes</taxon>
        <taxon>Pseudonocardiales</taxon>
        <taxon>Pseudonocardiaceae</taxon>
        <taxon>Amycolatopsis</taxon>
    </lineage>
</organism>
<dbReference type="InterPro" id="IPR004378">
    <property type="entry name" value="F420H2_quin_Rdtase"/>
</dbReference>
<dbReference type="NCBIfam" id="TIGR00026">
    <property type="entry name" value="hi_GC_TIGR00026"/>
    <property type="match status" value="1"/>
</dbReference>
<accession>A0A419HKR5</accession>
<dbReference type="PANTHER" id="PTHR39428">
    <property type="entry name" value="F420H(2)-DEPENDENT QUINONE REDUCTASE RV1261C"/>
    <property type="match status" value="1"/>
</dbReference>
<dbReference type="EMBL" id="QZFV01000145">
    <property type="protein sequence ID" value="RJQ76570.1"/>
    <property type="molecule type" value="Genomic_DNA"/>
</dbReference>
<dbReference type="GO" id="GO:0016491">
    <property type="term" value="F:oxidoreductase activity"/>
    <property type="evidence" value="ECO:0007669"/>
    <property type="project" value="InterPro"/>
</dbReference>
<comment type="similarity">
    <text evidence="1">Belongs to the F420H(2)-dependent quinone reductase family.</text>
</comment>
<dbReference type="GO" id="GO:0070967">
    <property type="term" value="F:coenzyme F420 binding"/>
    <property type="evidence" value="ECO:0007669"/>
    <property type="project" value="TreeGrafter"/>
</dbReference>
<evidence type="ECO:0000313" key="4">
    <source>
        <dbReference type="Proteomes" id="UP000285112"/>
    </source>
</evidence>
<protein>
    <submittedName>
        <fullName evidence="3">Nitroreductase family deazaflavin-dependent oxidoreductase</fullName>
    </submittedName>
</protein>
<dbReference type="AlphaFoldDB" id="A0A419HKR5"/>
<evidence type="ECO:0000256" key="1">
    <source>
        <dbReference type="ARBA" id="ARBA00008710"/>
    </source>
</evidence>
<sequence>MRNPLASLARRLGTQPRVMAAARVIIATDRRLDRWSGGRVSLVGLAGLPSLRLTTTGRRSGLPRSTNLLYFPQGRDFVLTGSNWGRPRHPAWTYNLRATPDATVALRGREVAVKARELDGEEYDRMWAELLEFWPGYAMERSAAGRVLPIFVLTRQ</sequence>
<dbReference type="SUPFAM" id="SSF50475">
    <property type="entry name" value="FMN-binding split barrel"/>
    <property type="match status" value="1"/>
</dbReference>
<comment type="catalytic activity">
    <reaction evidence="2">
        <text>oxidized coenzyme F420-(gamma-L-Glu)(n) + a quinol + H(+) = reduced coenzyme F420-(gamma-L-Glu)(n) + a quinone</text>
        <dbReference type="Rhea" id="RHEA:39663"/>
        <dbReference type="Rhea" id="RHEA-COMP:12939"/>
        <dbReference type="Rhea" id="RHEA-COMP:14378"/>
        <dbReference type="ChEBI" id="CHEBI:15378"/>
        <dbReference type="ChEBI" id="CHEBI:24646"/>
        <dbReference type="ChEBI" id="CHEBI:132124"/>
        <dbReference type="ChEBI" id="CHEBI:133980"/>
        <dbReference type="ChEBI" id="CHEBI:139511"/>
    </reaction>
</comment>
<proteinExistence type="inferred from homology"/>
<dbReference type="Pfam" id="PF04075">
    <property type="entry name" value="F420H2_quin_red"/>
    <property type="match status" value="1"/>
</dbReference>
<evidence type="ECO:0000313" key="3">
    <source>
        <dbReference type="EMBL" id="RJQ76570.1"/>
    </source>
</evidence>
<name>A0A419HKR5_9PSEU</name>
<dbReference type="GO" id="GO:0005886">
    <property type="term" value="C:plasma membrane"/>
    <property type="evidence" value="ECO:0007669"/>
    <property type="project" value="TreeGrafter"/>
</dbReference>
<reference evidence="3 4" key="1">
    <citation type="submission" date="2018-09" db="EMBL/GenBank/DDBJ databases">
        <title>YIM PH 21725 draft genome.</title>
        <authorList>
            <person name="Miao C."/>
        </authorList>
    </citation>
    <scope>NUCLEOTIDE SEQUENCE [LARGE SCALE GENOMIC DNA]</scope>
    <source>
        <strain evidence="4">YIM PH21725</strain>
    </source>
</reference>